<dbReference type="AlphaFoldDB" id="A0A811UZJ3"/>
<protein>
    <submittedName>
        <fullName evidence="2">(Mediterranean fruit fly) hypothetical protein</fullName>
    </submittedName>
</protein>
<sequence>MVWDYPKISQFLTLTQALDDESMRFQGNSLLAQLLHFSHCNAFASIHLNNKVLKLNARHHATEKPVIIICATKCLQHGEEINLVQQMALQSSLEPKREMQVNLHIHENMSVQQQVLAYAITNSSQPPKPTTTRTTTTINSDYTTNNT</sequence>
<evidence type="ECO:0000313" key="2">
    <source>
        <dbReference type="EMBL" id="CAD7004270.1"/>
    </source>
</evidence>
<dbReference type="EMBL" id="CAJHJT010000034">
    <property type="protein sequence ID" value="CAD7004270.1"/>
    <property type="molecule type" value="Genomic_DNA"/>
</dbReference>
<reference evidence="2" key="1">
    <citation type="submission" date="2020-11" db="EMBL/GenBank/DDBJ databases">
        <authorList>
            <person name="Whitehead M."/>
        </authorList>
    </citation>
    <scope>NUCLEOTIDE SEQUENCE</scope>
    <source>
        <strain evidence="2">EGII</strain>
    </source>
</reference>
<organism evidence="2 3">
    <name type="scientific">Ceratitis capitata</name>
    <name type="common">Mediterranean fruit fly</name>
    <name type="synonym">Tephritis capitata</name>
    <dbReference type="NCBI Taxonomy" id="7213"/>
    <lineage>
        <taxon>Eukaryota</taxon>
        <taxon>Metazoa</taxon>
        <taxon>Ecdysozoa</taxon>
        <taxon>Arthropoda</taxon>
        <taxon>Hexapoda</taxon>
        <taxon>Insecta</taxon>
        <taxon>Pterygota</taxon>
        <taxon>Neoptera</taxon>
        <taxon>Endopterygota</taxon>
        <taxon>Diptera</taxon>
        <taxon>Brachycera</taxon>
        <taxon>Muscomorpha</taxon>
        <taxon>Tephritoidea</taxon>
        <taxon>Tephritidae</taxon>
        <taxon>Ceratitis</taxon>
        <taxon>Ceratitis</taxon>
    </lineage>
</organism>
<gene>
    <name evidence="2" type="ORF">CCAP1982_LOCUS12690</name>
</gene>
<evidence type="ECO:0000313" key="3">
    <source>
        <dbReference type="Proteomes" id="UP000606786"/>
    </source>
</evidence>
<keyword evidence="3" id="KW-1185">Reference proteome</keyword>
<accession>A0A811UZJ3</accession>
<feature type="compositionally biased region" description="Low complexity" evidence="1">
    <location>
        <begin position="130"/>
        <end position="147"/>
    </location>
</feature>
<evidence type="ECO:0000256" key="1">
    <source>
        <dbReference type="SAM" id="MobiDB-lite"/>
    </source>
</evidence>
<proteinExistence type="predicted"/>
<comment type="caution">
    <text evidence="2">The sequence shown here is derived from an EMBL/GenBank/DDBJ whole genome shotgun (WGS) entry which is preliminary data.</text>
</comment>
<feature type="region of interest" description="Disordered" evidence="1">
    <location>
        <begin position="122"/>
        <end position="147"/>
    </location>
</feature>
<dbReference type="Proteomes" id="UP000606786">
    <property type="component" value="Unassembled WGS sequence"/>
</dbReference>
<name>A0A811UZJ3_CERCA</name>